<keyword evidence="3" id="KW-0804">Transcription</keyword>
<dbReference type="SMART" id="SM00418">
    <property type="entry name" value="HTH_ARSR"/>
    <property type="match status" value="1"/>
</dbReference>
<evidence type="ECO:0000259" key="4">
    <source>
        <dbReference type="PROSITE" id="PS50995"/>
    </source>
</evidence>
<evidence type="ECO:0000256" key="3">
    <source>
        <dbReference type="ARBA" id="ARBA00023163"/>
    </source>
</evidence>
<name>A0ABX2F1K0_9PSEU</name>
<dbReference type="PANTHER" id="PTHR42756:SF1">
    <property type="entry name" value="TRANSCRIPTIONAL REPRESSOR OF EMRAB OPERON"/>
    <property type="match status" value="1"/>
</dbReference>
<dbReference type="Proteomes" id="UP000763557">
    <property type="component" value="Unassembled WGS sequence"/>
</dbReference>
<dbReference type="Gene3D" id="1.10.10.10">
    <property type="entry name" value="Winged helix-like DNA-binding domain superfamily/Winged helix DNA-binding domain"/>
    <property type="match status" value="1"/>
</dbReference>
<keyword evidence="2" id="KW-0238">DNA-binding</keyword>
<keyword evidence="1" id="KW-0805">Transcription regulation</keyword>
<dbReference type="EMBL" id="JAAATY010000005">
    <property type="protein sequence ID" value="NRN65107.1"/>
    <property type="molecule type" value="Genomic_DNA"/>
</dbReference>
<dbReference type="PROSITE" id="PS50995">
    <property type="entry name" value="HTH_MARR_2"/>
    <property type="match status" value="1"/>
</dbReference>
<reference evidence="5 6" key="1">
    <citation type="submission" date="2020-01" db="EMBL/GenBank/DDBJ databases">
        <title>Kibdelosporangium persica a novel Actinomycetes from a hot desert in Iran.</title>
        <authorList>
            <person name="Safaei N."/>
            <person name="Zaburannyi N."/>
            <person name="Mueller R."/>
            <person name="Wink J."/>
        </authorList>
    </citation>
    <scope>NUCLEOTIDE SEQUENCE [LARGE SCALE GENOMIC DNA]</scope>
    <source>
        <strain evidence="5 6">4NS15</strain>
    </source>
</reference>
<dbReference type="RefSeq" id="WP_173128451.1">
    <property type="nucleotide sequence ID" value="NZ_CBCSGW010000013.1"/>
</dbReference>
<dbReference type="Pfam" id="PF01047">
    <property type="entry name" value="MarR"/>
    <property type="match status" value="1"/>
</dbReference>
<dbReference type="InterPro" id="IPR036390">
    <property type="entry name" value="WH_DNA-bd_sf"/>
</dbReference>
<dbReference type="InterPro" id="IPR001845">
    <property type="entry name" value="HTH_ArsR_DNA-bd_dom"/>
</dbReference>
<protein>
    <recommendedName>
        <fullName evidence="4">HTH marR-type domain-containing protein</fullName>
    </recommendedName>
</protein>
<sequence length="148" mass="16048">MASDHEVDEFARACNRVYSLMRRNRSSLAATAGAGQLSESQLTLLTPLAEHGPLPVGRLARLARVSQPTVTRALKQLESNGVVRRERAEPADRTVLVSLTADGSAAMRAATDRVRALQRAALEALPPERRRPVIMALTELATAIDRIS</sequence>
<dbReference type="InterPro" id="IPR036388">
    <property type="entry name" value="WH-like_DNA-bd_sf"/>
</dbReference>
<feature type="domain" description="HTH marR-type" evidence="4">
    <location>
        <begin position="7"/>
        <end position="148"/>
    </location>
</feature>
<dbReference type="InterPro" id="IPR011991">
    <property type="entry name" value="ArsR-like_HTH"/>
</dbReference>
<comment type="caution">
    <text evidence="5">The sequence shown here is derived from an EMBL/GenBank/DDBJ whole genome shotgun (WGS) entry which is preliminary data.</text>
</comment>
<evidence type="ECO:0000256" key="1">
    <source>
        <dbReference type="ARBA" id="ARBA00023015"/>
    </source>
</evidence>
<evidence type="ECO:0000313" key="5">
    <source>
        <dbReference type="EMBL" id="NRN65107.1"/>
    </source>
</evidence>
<dbReference type="SUPFAM" id="SSF46785">
    <property type="entry name" value="Winged helix' DNA-binding domain"/>
    <property type="match status" value="1"/>
</dbReference>
<dbReference type="SMART" id="SM00347">
    <property type="entry name" value="HTH_MARR"/>
    <property type="match status" value="1"/>
</dbReference>
<dbReference type="PANTHER" id="PTHR42756">
    <property type="entry name" value="TRANSCRIPTIONAL REGULATOR, MARR"/>
    <property type="match status" value="1"/>
</dbReference>
<evidence type="ECO:0000313" key="6">
    <source>
        <dbReference type="Proteomes" id="UP000763557"/>
    </source>
</evidence>
<organism evidence="5 6">
    <name type="scientific">Kibdelosporangium persicum</name>
    <dbReference type="NCBI Taxonomy" id="2698649"/>
    <lineage>
        <taxon>Bacteria</taxon>
        <taxon>Bacillati</taxon>
        <taxon>Actinomycetota</taxon>
        <taxon>Actinomycetes</taxon>
        <taxon>Pseudonocardiales</taxon>
        <taxon>Pseudonocardiaceae</taxon>
        <taxon>Kibdelosporangium</taxon>
    </lineage>
</organism>
<dbReference type="CDD" id="cd00090">
    <property type="entry name" value="HTH_ARSR"/>
    <property type="match status" value="1"/>
</dbReference>
<dbReference type="InterPro" id="IPR000835">
    <property type="entry name" value="HTH_MarR-typ"/>
</dbReference>
<evidence type="ECO:0000256" key="2">
    <source>
        <dbReference type="ARBA" id="ARBA00023125"/>
    </source>
</evidence>
<proteinExistence type="predicted"/>
<accession>A0ABX2F1K0</accession>
<keyword evidence="6" id="KW-1185">Reference proteome</keyword>
<gene>
    <name evidence="5" type="ORF">GC106_23170</name>
</gene>